<protein>
    <submittedName>
        <fullName evidence="3">ATP-grasp domain-containing protein</fullName>
    </submittedName>
</protein>
<reference evidence="3 4" key="1">
    <citation type="submission" date="2024-02" db="EMBL/GenBank/DDBJ databases">
        <title>Genome sequence of Aquincola sp. MAHUQ-54.</title>
        <authorList>
            <person name="Huq M.A."/>
        </authorList>
    </citation>
    <scope>NUCLEOTIDE SEQUENCE [LARGE SCALE GENOMIC DNA]</scope>
    <source>
        <strain evidence="3 4">MAHUQ-54</strain>
    </source>
</reference>
<organism evidence="3 4">
    <name type="scientific">Aquincola agrisoli</name>
    <dbReference type="NCBI Taxonomy" id="3119538"/>
    <lineage>
        <taxon>Bacteria</taxon>
        <taxon>Pseudomonadati</taxon>
        <taxon>Pseudomonadota</taxon>
        <taxon>Betaproteobacteria</taxon>
        <taxon>Burkholderiales</taxon>
        <taxon>Sphaerotilaceae</taxon>
        <taxon>Aquincola</taxon>
    </lineage>
</organism>
<proteinExistence type="predicted"/>
<dbReference type="InterPro" id="IPR003806">
    <property type="entry name" value="ATP-grasp_PylC-type"/>
</dbReference>
<dbReference type="PIRSF" id="PIRSF016817">
    <property type="entry name" value="UCP016817_carboligase"/>
    <property type="match status" value="1"/>
</dbReference>
<evidence type="ECO:0000256" key="1">
    <source>
        <dbReference type="PROSITE-ProRule" id="PRU00409"/>
    </source>
</evidence>
<dbReference type="Pfam" id="PF02655">
    <property type="entry name" value="ATP-grasp_3"/>
    <property type="match status" value="1"/>
</dbReference>
<accession>A0AAW9QC08</accession>
<gene>
    <name evidence="3" type="ORF">V4F39_03395</name>
</gene>
<dbReference type="GO" id="GO:0046872">
    <property type="term" value="F:metal ion binding"/>
    <property type="evidence" value="ECO:0007669"/>
    <property type="project" value="InterPro"/>
</dbReference>
<dbReference type="GO" id="GO:0005524">
    <property type="term" value="F:ATP binding"/>
    <property type="evidence" value="ECO:0007669"/>
    <property type="project" value="UniProtKB-UniRule"/>
</dbReference>
<keyword evidence="1" id="KW-0067">ATP-binding</keyword>
<evidence type="ECO:0000313" key="4">
    <source>
        <dbReference type="Proteomes" id="UP001336250"/>
    </source>
</evidence>
<keyword evidence="1" id="KW-0547">Nucleotide-binding</keyword>
<evidence type="ECO:0000313" key="3">
    <source>
        <dbReference type="EMBL" id="MEF7612942.1"/>
    </source>
</evidence>
<evidence type="ECO:0000259" key="2">
    <source>
        <dbReference type="PROSITE" id="PS50975"/>
    </source>
</evidence>
<dbReference type="Gene3D" id="3.30.470.20">
    <property type="entry name" value="ATP-grasp fold, B domain"/>
    <property type="match status" value="1"/>
</dbReference>
<dbReference type="SUPFAM" id="SSF56059">
    <property type="entry name" value="Glutathione synthetase ATP-binding domain-like"/>
    <property type="match status" value="1"/>
</dbReference>
<keyword evidence="4" id="KW-1185">Reference proteome</keyword>
<dbReference type="InterPro" id="IPR016677">
    <property type="entry name" value="UCP016817_carboligase"/>
</dbReference>
<comment type="caution">
    <text evidence="3">The sequence shown here is derived from an EMBL/GenBank/DDBJ whole genome shotgun (WGS) entry which is preliminary data.</text>
</comment>
<dbReference type="Proteomes" id="UP001336250">
    <property type="component" value="Unassembled WGS sequence"/>
</dbReference>
<sequence>MAPTLAVAGVSARAMAEAAARDGFGVVALDLFGDVDTCRAASRWLPLGEPGALRIDPGCTRAALRLLAQHGDVAGWVPGPGFEGLPSLLEDDDGPAGLPLIGNPADVVRAVRDPQGFFATLAALGVPHPPVSPVSPPDPSGWLLKDLGGCGGWQVRPAHGAPAGRPAPPRHVYQQLAHGRPMSATFIADARGAAVLGFNAQIVQPMGERRWVFAGLVGPVPLPGEVAGAVADAVDRLAGAFGLRGLGSLDFLLDGRRWQVLEINPRPPASLACYADAAPMAAHVQACAQGTLPAGLPRRPDAPRHVEGHRIVFAPRALRLGAELAGTLADRADTHDLPCAGARFAAGEPVCSVSAGGADAAGVRQRLAAAHTHLLDLLETAS</sequence>
<dbReference type="AlphaFoldDB" id="A0AAW9QC08"/>
<dbReference type="InterPro" id="IPR011761">
    <property type="entry name" value="ATP-grasp"/>
</dbReference>
<dbReference type="RefSeq" id="WP_332287852.1">
    <property type="nucleotide sequence ID" value="NZ_JAZIBG010000009.1"/>
</dbReference>
<feature type="domain" description="ATP-grasp" evidence="2">
    <location>
        <begin position="219"/>
        <end position="292"/>
    </location>
</feature>
<dbReference type="EMBL" id="JAZIBG010000009">
    <property type="protein sequence ID" value="MEF7612942.1"/>
    <property type="molecule type" value="Genomic_DNA"/>
</dbReference>
<dbReference type="PROSITE" id="PS50975">
    <property type="entry name" value="ATP_GRASP"/>
    <property type="match status" value="1"/>
</dbReference>
<name>A0AAW9QC08_9BURK</name>